<sequence>MFQQMQELVRLNEATQLRETCGLQVSAARGEEMGRASGDVQMEGERRGVGCEQIQRLQAIVVQQANEIETLRRRQRDAIADGRVRHASASGAPNQVESSAGHALQRAIADEVDCTTCITDSDNDDDNHKAPSEYRPAAKEQASQLRRLPLTSLHAQLKRKDLQLLNMQQLVAKLEERLGHLIERKRAMAQSYQQTARAQQAQLKKYLAYIRQQTAEKKALERQVRDLNKYGDVLEKKVLSAAVKSAGMNTNNTSLRKL</sequence>
<keyword evidence="4" id="KW-1185">Reference proteome</keyword>
<proteinExistence type="predicted"/>
<evidence type="ECO:0000313" key="3">
    <source>
        <dbReference type="EMBL" id="GMF46333.1"/>
    </source>
</evidence>
<accession>A0A9W7CZ23</accession>
<evidence type="ECO:0000256" key="1">
    <source>
        <dbReference type="SAM" id="Coils"/>
    </source>
</evidence>
<comment type="caution">
    <text evidence="3">The sequence shown here is derived from an EMBL/GenBank/DDBJ whole genome shotgun (WGS) entry which is preliminary data.</text>
</comment>
<feature type="coiled-coil region" evidence="1">
    <location>
        <begin position="157"/>
        <end position="237"/>
    </location>
</feature>
<protein>
    <submittedName>
        <fullName evidence="3">Unnamed protein product</fullName>
    </submittedName>
</protein>
<keyword evidence="1" id="KW-0175">Coiled coil</keyword>
<feature type="compositionally biased region" description="Basic and acidic residues" evidence="2">
    <location>
        <begin position="126"/>
        <end position="138"/>
    </location>
</feature>
<name>A0A9W7CZ23_9STRA</name>
<reference evidence="3" key="1">
    <citation type="submission" date="2023-04" db="EMBL/GenBank/DDBJ databases">
        <title>Phytophthora fragariaefolia NBRC 109709.</title>
        <authorList>
            <person name="Ichikawa N."/>
            <person name="Sato H."/>
            <person name="Tonouchi N."/>
        </authorList>
    </citation>
    <scope>NUCLEOTIDE SEQUENCE</scope>
    <source>
        <strain evidence="3">NBRC 109709</strain>
    </source>
</reference>
<dbReference type="AlphaFoldDB" id="A0A9W7CZ23"/>
<dbReference type="Proteomes" id="UP001165121">
    <property type="component" value="Unassembled WGS sequence"/>
</dbReference>
<evidence type="ECO:0000256" key="2">
    <source>
        <dbReference type="SAM" id="MobiDB-lite"/>
    </source>
</evidence>
<dbReference type="OrthoDB" id="120121at2759"/>
<gene>
    <name evidence="3" type="ORF">Pfra01_001699500</name>
</gene>
<feature type="region of interest" description="Disordered" evidence="2">
    <location>
        <begin position="119"/>
        <end position="146"/>
    </location>
</feature>
<dbReference type="EMBL" id="BSXT01001961">
    <property type="protein sequence ID" value="GMF46333.1"/>
    <property type="molecule type" value="Genomic_DNA"/>
</dbReference>
<evidence type="ECO:0000313" key="4">
    <source>
        <dbReference type="Proteomes" id="UP001165121"/>
    </source>
</evidence>
<organism evidence="3 4">
    <name type="scientific">Phytophthora fragariaefolia</name>
    <dbReference type="NCBI Taxonomy" id="1490495"/>
    <lineage>
        <taxon>Eukaryota</taxon>
        <taxon>Sar</taxon>
        <taxon>Stramenopiles</taxon>
        <taxon>Oomycota</taxon>
        <taxon>Peronosporomycetes</taxon>
        <taxon>Peronosporales</taxon>
        <taxon>Peronosporaceae</taxon>
        <taxon>Phytophthora</taxon>
    </lineage>
</organism>